<feature type="compositionally biased region" description="Acidic residues" evidence="1">
    <location>
        <begin position="382"/>
        <end position="393"/>
    </location>
</feature>
<feature type="region of interest" description="Disordered" evidence="1">
    <location>
        <begin position="275"/>
        <end position="447"/>
    </location>
</feature>
<feature type="compositionally biased region" description="Polar residues" evidence="1">
    <location>
        <begin position="359"/>
        <end position="368"/>
    </location>
</feature>
<feature type="compositionally biased region" description="Acidic residues" evidence="1">
    <location>
        <begin position="1011"/>
        <end position="1020"/>
    </location>
</feature>
<keyword evidence="4" id="KW-1185">Reference proteome</keyword>
<feature type="region of interest" description="Disordered" evidence="1">
    <location>
        <begin position="205"/>
        <end position="258"/>
    </location>
</feature>
<evidence type="ECO:0000259" key="2">
    <source>
        <dbReference type="SMART" id="SM00976"/>
    </source>
</evidence>
<dbReference type="GO" id="GO:0000723">
    <property type="term" value="P:telomere maintenance"/>
    <property type="evidence" value="ECO:0007669"/>
    <property type="project" value="InterPro"/>
</dbReference>
<feature type="compositionally biased region" description="Basic and acidic residues" evidence="1">
    <location>
        <begin position="1347"/>
        <end position="1360"/>
    </location>
</feature>
<sequence length="1360" mass="149125">MASPTIVPPSTPIEQLNPDLRPDESSVTGIVTLIWPYASSKETFSLLLVEPDFRLRSKRGQVRVHFQGSSAKAVARSGISSGDQLLLSLRGAQWAKSFTAAVTPGRGIDWELQFGERLVLQIQRPSQQPIPLDIDHPTPSPEPSFQTSTPARSPPRNNHFPTLVGRPQVNAQEWASPAFLKRSLFLATEYDPFAEEEFPDIDRRKRSKFGRGSGQWRFAERTPSPEKESETPPLEIANPSRLPAQASPKGEEVQSLIQQAHGTLSLSKIASVATSALTDRSEQELPSEYGPTDKDTPVQEREEPPNSLGQVNGGRHMTHKVQTPEEREKVDGSIARPTDPTSEIDCVDDEVSQEPAQVVQVSRSAPNTLLSSASSSAPGSDQESDEESDQELEDASHQESASLFGEQSESRQSNAAIYSDPSSDFGLDGSTFSRPPPRAESGLSSSVLNKLEEGLEFDGLNTEYAQNIPSPLQSDIDQIESGAEEPLTFTDSATELLLSDNEGSGEDIERLEGHDAAQRRSSVQLPYSDHSGSPEAGALDDESMNDPAAAQLLTDDGNSCKHVDVLQEENTAQRSSSSPPSSSHLFESQVTQEELELRSQLIPDNGAALESITEKGPGGSSEERSLIPGQEKGHFSEASDEEDSPETSLEKGPKDSAVQQEAPNARPRKIVLDERLSREDSKIYTTQGQEFRDRADVVDMLTSGVQQTTVEIIDLESDDEDDASNQTFSQEALQKSVNQNESELARTIDVSAHDTTLILTSDARIEHQASISEEYRPSNLPDSTGSVLNPVAVDKECPPEDINVEPETHEKVYQPEKQASRKPSPVARTKEDEHDIPFIEVVSSKLSPKADLESKERRLPAENEDRLKQPPKAETELKPILIDELPSTVPDSSKDTRSKSQLLTPSSTQRTNFVSQPSSLSLYSEPEDDTLPTPRLTQGTSDGIVPPVLLAPLEEPTLAQTPMPLKKTSTLIEKLKEMRRLSNQSPKTRSSDASVLDPWFAPKRLGPVVPDSEDENEIESSPEREAPTKISKIVGRKLPQTPEKPLAKSFIRSPPQLNHISPIHLSPQYLPPSQPPPPGFRTNISYFVPLATLPSHFATTVDILAIVLSGTPVTRATSGPRDYNQTLYTTDPSSSASQHSITTAQIFRANNRCFPLVEKGDALLLRDFKVQPLQKRLSLLSTESSAWAVFRKGADVQIRGPPVEFGAEERGFARGLWDWWTSLGEDARRYLETAVPEYKKPNGTPKITKFKAGGNKSDARIKKEEIEGLGVDLPGSQTQRRESMKEHSLGLDGVEEKDMVHESIEAPKRARGAEGANGRSESARESRFGTVFTGGLGEPDETQGSAHELRDGKAYRDKRR</sequence>
<dbReference type="Gene3D" id="2.40.50.140">
    <property type="entry name" value="Nucleic acid-binding proteins"/>
    <property type="match status" value="1"/>
</dbReference>
<feature type="region of interest" description="Disordered" evidence="1">
    <location>
        <begin position="717"/>
        <end position="740"/>
    </location>
</feature>
<feature type="compositionally biased region" description="Basic and acidic residues" evidence="1">
    <location>
        <begin position="291"/>
        <end position="304"/>
    </location>
</feature>
<feature type="region of interest" description="Disordered" evidence="1">
    <location>
        <begin position="466"/>
        <end position="689"/>
    </location>
</feature>
<feature type="compositionally biased region" description="Pro residues" evidence="1">
    <location>
        <begin position="1"/>
        <end position="11"/>
    </location>
</feature>
<dbReference type="EMBL" id="CAJPDR010000015">
    <property type="protein sequence ID" value="CAF9905929.1"/>
    <property type="molecule type" value="Genomic_DNA"/>
</dbReference>
<comment type="caution">
    <text evidence="3">The sequence shown here is derived from an EMBL/GenBank/DDBJ whole genome shotgun (WGS) entry which is preliminary data.</text>
</comment>
<feature type="compositionally biased region" description="Basic and acidic residues" evidence="1">
    <location>
        <begin position="507"/>
        <end position="518"/>
    </location>
</feature>
<name>A0A8H3EG80_9LECA</name>
<feature type="region of interest" description="Disordered" evidence="1">
    <location>
        <begin position="1002"/>
        <end position="1048"/>
    </location>
</feature>
<dbReference type="GO" id="GO:0003677">
    <property type="term" value="F:DNA binding"/>
    <property type="evidence" value="ECO:0007669"/>
    <property type="project" value="InterPro"/>
</dbReference>
<dbReference type="OrthoDB" id="5363079at2759"/>
<evidence type="ECO:0000256" key="1">
    <source>
        <dbReference type="SAM" id="MobiDB-lite"/>
    </source>
</evidence>
<reference evidence="3" key="1">
    <citation type="submission" date="2021-03" db="EMBL/GenBank/DDBJ databases">
        <authorList>
            <person name="Tagirdzhanova G."/>
        </authorList>
    </citation>
    <scope>NUCLEOTIDE SEQUENCE</scope>
</reference>
<feature type="compositionally biased region" description="Polar residues" evidence="1">
    <location>
        <begin position="466"/>
        <end position="476"/>
    </location>
</feature>
<protein>
    <recommendedName>
        <fullName evidence="2">Telomeric single stranded DNA binding POT1/Cdc13 domain-containing protein</fullName>
    </recommendedName>
</protein>
<evidence type="ECO:0000313" key="4">
    <source>
        <dbReference type="Proteomes" id="UP000664203"/>
    </source>
</evidence>
<dbReference type="SMART" id="SM00976">
    <property type="entry name" value="Telo_bind"/>
    <property type="match status" value="1"/>
</dbReference>
<dbReference type="Proteomes" id="UP000664203">
    <property type="component" value="Unassembled WGS sequence"/>
</dbReference>
<feature type="compositionally biased region" description="Basic and acidic residues" evidence="1">
    <location>
        <begin position="1279"/>
        <end position="1312"/>
    </location>
</feature>
<feature type="compositionally biased region" description="Polar residues" evidence="1">
    <location>
        <begin position="143"/>
        <end position="160"/>
    </location>
</feature>
<feature type="compositionally biased region" description="Polar residues" evidence="1">
    <location>
        <begin position="398"/>
        <end position="422"/>
    </location>
</feature>
<feature type="region of interest" description="Disordered" evidence="1">
    <location>
        <begin position="128"/>
        <end position="163"/>
    </location>
</feature>
<dbReference type="InterPro" id="IPR012340">
    <property type="entry name" value="NA-bd_OB-fold"/>
</dbReference>
<feature type="compositionally biased region" description="Basic and acidic residues" evidence="1">
    <location>
        <begin position="828"/>
        <end position="837"/>
    </location>
</feature>
<feature type="compositionally biased region" description="Basic and acidic residues" evidence="1">
    <location>
        <begin position="218"/>
        <end position="230"/>
    </location>
</feature>
<feature type="region of interest" description="Disordered" evidence="1">
    <location>
        <begin position="1"/>
        <end position="21"/>
    </location>
</feature>
<evidence type="ECO:0000313" key="3">
    <source>
        <dbReference type="EMBL" id="CAF9905929.1"/>
    </source>
</evidence>
<feature type="compositionally biased region" description="Low complexity" evidence="1">
    <location>
        <begin position="369"/>
        <end position="381"/>
    </location>
</feature>
<feature type="compositionally biased region" description="Basic and acidic residues" evidence="1">
    <location>
        <begin position="670"/>
        <end position="682"/>
    </location>
</feature>
<feature type="region of interest" description="Disordered" evidence="1">
    <location>
        <begin position="773"/>
        <end position="946"/>
    </location>
</feature>
<feature type="compositionally biased region" description="Polar residues" evidence="1">
    <location>
        <begin position="724"/>
        <end position="740"/>
    </location>
</feature>
<accession>A0A8H3EG80</accession>
<organism evidence="3 4">
    <name type="scientific">Alectoria fallacina</name>
    <dbReference type="NCBI Taxonomy" id="1903189"/>
    <lineage>
        <taxon>Eukaryota</taxon>
        <taxon>Fungi</taxon>
        <taxon>Dikarya</taxon>
        <taxon>Ascomycota</taxon>
        <taxon>Pezizomycotina</taxon>
        <taxon>Lecanoromycetes</taxon>
        <taxon>OSLEUM clade</taxon>
        <taxon>Lecanoromycetidae</taxon>
        <taxon>Lecanorales</taxon>
        <taxon>Lecanorineae</taxon>
        <taxon>Parmeliaceae</taxon>
        <taxon>Alectoria</taxon>
    </lineage>
</organism>
<gene>
    <name evidence="3" type="ORF">ALECFALPRED_001911</name>
</gene>
<feature type="region of interest" description="Disordered" evidence="1">
    <location>
        <begin position="1272"/>
        <end position="1360"/>
    </location>
</feature>
<dbReference type="CDD" id="cd04497">
    <property type="entry name" value="hPOT1_OB1_like"/>
    <property type="match status" value="1"/>
</dbReference>
<feature type="compositionally biased region" description="Basic and acidic residues" evidence="1">
    <location>
        <begin position="848"/>
        <end position="877"/>
    </location>
</feature>
<dbReference type="Pfam" id="PF02765">
    <property type="entry name" value="POT1"/>
    <property type="match status" value="1"/>
</dbReference>
<feature type="domain" description="Telomeric single stranded DNA binding POT1/Cdc13" evidence="2">
    <location>
        <begin position="1087"/>
        <end position="1221"/>
    </location>
</feature>
<feature type="compositionally biased region" description="Basic and acidic residues" evidence="1">
    <location>
        <begin position="621"/>
        <end position="637"/>
    </location>
</feature>
<dbReference type="InterPro" id="IPR011564">
    <property type="entry name" value="Telomer_end-bd_POT1/Cdc13"/>
</dbReference>
<feature type="compositionally biased region" description="Basic and acidic residues" evidence="1">
    <location>
        <begin position="322"/>
        <end position="331"/>
    </location>
</feature>
<proteinExistence type="predicted"/>
<feature type="compositionally biased region" description="Polar residues" evidence="1">
    <location>
        <begin position="899"/>
        <end position="922"/>
    </location>
</feature>
<dbReference type="SUPFAM" id="SSF50249">
    <property type="entry name" value="Nucleic acid-binding proteins"/>
    <property type="match status" value="1"/>
</dbReference>
<dbReference type="GO" id="GO:0000781">
    <property type="term" value="C:chromosome, telomeric region"/>
    <property type="evidence" value="ECO:0007669"/>
    <property type="project" value="InterPro"/>
</dbReference>